<dbReference type="AlphaFoldDB" id="A0A9W4T9D6"/>
<protein>
    <submittedName>
        <fullName evidence="2">6644_t:CDS:1</fullName>
    </submittedName>
</protein>
<organism evidence="2 3">
    <name type="scientific">Funneliformis geosporum</name>
    <dbReference type="NCBI Taxonomy" id="1117311"/>
    <lineage>
        <taxon>Eukaryota</taxon>
        <taxon>Fungi</taxon>
        <taxon>Fungi incertae sedis</taxon>
        <taxon>Mucoromycota</taxon>
        <taxon>Glomeromycotina</taxon>
        <taxon>Glomeromycetes</taxon>
        <taxon>Glomerales</taxon>
        <taxon>Glomeraceae</taxon>
        <taxon>Funneliformis</taxon>
    </lineage>
</organism>
<accession>A0A9W4T9D6</accession>
<proteinExistence type="predicted"/>
<reference evidence="2" key="1">
    <citation type="submission" date="2022-08" db="EMBL/GenBank/DDBJ databases">
        <authorList>
            <person name="Kallberg Y."/>
            <person name="Tangrot J."/>
            <person name="Rosling A."/>
        </authorList>
    </citation>
    <scope>NUCLEOTIDE SEQUENCE</scope>
    <source>
        <strain evidence="2">Wild A</strain>
    </source>
</reference>
<evidence type="ECO:0000313" key="2">
    <source>
        <dbReference type="EMBL" id="CAI2198902.1"/>
    </source>
</evidence>
<keyword evidence="1" id="KW-0175">Coiled coil</keyword>
<dbReference type="EMBL" id="CAMKVN010019801">
    <property type="protein sequence ID" value="CAI2198902.1"/>
    <property type="molecule type" value="Genomic_DNA"/>
</dbReference>
<evidence type="ECO:0000256" key="1">
    <source>
        <dbReference type="SAM" id="Coils"/>
    </source>
</evidence>
<comment type="caution">
    <text evidence="2">The sequence shown here is derived from an EMBL/GenBank/DDBJ whole genome shotgun (WGS) entry which is preliminary data.</text>
</comment>
<name>A0A9W4T9D6_9GLOM</name>
<gene>
    <name evidence="2" type="ORF">FWILDA_LOCUS18805</name>
</gene>
<feature type="non-terminal residue" evidence="2">
    <location>
        <position position="1"/>
    </location>
</feature>
<feature type="coiled-coil region" evidence="1">
    <location>
        <begin position="27"/>
        <end position="75"/>
    </location>
</feature>
<sequence>IVQKSIFRIRDDLDHSKTNGNEMKENLLTLQEELRKGKLNEEELEKKVAELQALVIRKESELEERTEELRVAREDKELIIKQKEILVEGLKIFFETLSKDPELDELISFKDRFGEKEEELKNQSSLLKTLSYFRSCSYLPICETKKIRVKSLEEMEGYKFEKADDLIFKDGLILEKNS</sequence>
<evidence type="ECO:0000313" key="3">
    <source>
        <dbReference type="Proteomes" id="UP001153678"/>
    </source>
</evidence>
<dbReference type="Proteomes" id="UP001153678">
    <property type="component" value="Unassembled WGS sequence"/>
</dbReference>
<keyword evidence="3" id="KW-1185">Reference proteome</keyword>